<accession>A0ABR1QFF1</accession>
<feature type="compositionally biased region" description="Low complexity" evidence="1">
    <location>
        <begin position="147"/>
        <end position="159"/>
    </location>
</feature>
<keyword evidence="3" id="KW-1185">Reference proteome</keyword>
<proteinExistence type="predicted"/>
<dbReference type="EMBL" id="JAQQWE010000005">
    <property type="protein sequence ID" value="KAK7952720.1"/>
    <property type="molecule type" value="Genomic_DNA"/>
</dbReference>
<reference evidence="2 3" key="1">
    <citation type="submission" date="2023-01" db="EMBL/GenBank/DDBJ databases">
        <title>Analysis of 21 Apiospora genomes using comparative genomics revels a genus with tremendous synthesis potential of carbohydrate active enzymes and secondary metabolites.</title>
        <authorList>
            <person name="Sorensen T."/>
        </authorList>
    </citation>
    <scope>NUCLEOTIDE SEQUENCE [LARGE SCALE GENOMIC DNA]</scope>
    <source>
        <strain evidence="2 3">CBS 24483</strain>
    </source>
</reference>
<organism evidence="2 3">
    <name type="scientific">Apiospora aurea</name>
    <dbReference type="NCBI Taxonomy" id="335848"/>
    <lineage>
        <taxon>Eukaryota</taxon>
        <taxon>Fungi</taxon>
        <taxon>Dikarya</taxon>
        <taxon>Ascomycota</taxon>
        <taxon>Pezizomycotina</taxon>
        <taxon>Sordariomycetes</taxon>
        <taxon>Xylariomycetidae</taxon>
        <taxon>Amphisphaeriales</taxon>
        <taxon>Apiosporaceae</taxon>
        <taxon>Apiospora</taxon>
    </lineage>
</organism>
<dbReference type="GeneID" id="92077732"/>
<comment type="caution">
    <text evidence="2">The sequence shown here is derived from an EMBL/GenBank/DDBJ whole genome shotgun (WGS) entry which is preliminary data.</text>
</comment>
<sequence length="232" mass="24768">MQMPRKLLPNQVLSKINTWLLGHKTTSMDISIQIPTIEGCNTKRQFGSLSIFHFRIPYPAQPRLTNLVSSWPQLLQAPTLTDEHTAEHTDNALTASSRGGYRHYLSAATPPKHWGASATPRPKPPPPAHLFTNTIHSGHNPRQVGVRRGSAAPATAPATRSPWSAALSVPAPGRHGSSFSSDIAAASDGWLACFAEPYTLSPRISPTTAPSELITAAAAPAVGCALLRPELG</sequence>
<evidence type="ECO:0000256" key="1">
    <source>
        <dbReference type="SAM" id="MobiDB-lite"/>
    </source>
</evidence>
<evidence type="ECO:0000313" key="2">
    <source>
        <dbReference type="EMBL" id="KAK7952720.1"/>
    </source>
</evidence>
<feature type="region of interest" description="Disordered" evidence="1">
    <location>
        <begin position="111"/>
        <end position="159"/>
    </location>
</feature>
<evidence type="ECO:0000313" key="3">
    <source>
        <dbReference type="Proteomes" id="UP001391051"/>
    </source>
</evidence>
<protein>
    <submittedName>
        <fullName evidence="2">Uncharacterized protein</fullName>
    </submittedName>
</protein>
<gene>
    <name evidence="2" type="ORF">PG986_008448</name>
</gene>
<dbReference type="RefSeq" id="XP_066700782.1">
    <property type="nucleotide sequence ID" value="XM_066844670.1"/>
</dbReference>
<dbReference type="Proteomes" id="UP001391051">
    <property type="component" value="Unassembled WGS sequence"/>
</dbReference>
<name>A0ABR1QFF1_9PEZI</name>